<reference evidence="1" key="1">
    <citation type="submission" date="2013-04" db="EMBL/GenBank/DDBJ databases">
        <title>The genome sequencing project of 58 acetic acid bacteria.</title>
        <authorList>
            <person name="Okamoto-Kainuma A."/>
            <person name="Ishikawa M."/>
            <person name="Umino S."/>
            <person name="Koizumi Y."/>
            <person name="Shiwa Y."/>
            <person name="Yoshikawa H."/>
            <person name="Matsutani M."/>
            <person name="Matsushita K."/>
        </authorList>
    </citation>
    <scope>NUCLEOTIDE SEQUENCE</scope>
    <source>
        <strain evidence="1">DSM 14337</strain>
    </source>
</reference>
<dbReference type="Proteomes" id="UP001065047">
    <property type="component" value="Unassembled WGS sequence"/>
</dbReference>
<organism evidence="1 2">
    <name type="scientific">Acetobacter malorum DSM 14337</name>
    <dbReference type="NCBI Taxonomy" id="1307910"/>
    <lineage>
        <taxon>Bacteria</taxon>
        <taxon>Pseudomonadati</taxon>
        <taxon>Pseudomonadota</taxon>
        <taxon>Alphaproteobacteria</taxon>
        <taxon>Acetobacterales</taxon>
        <taxon>Acetobacteraceae</taxon>
        <taxon>Acetobacter</taxon>
    </lineage>
</organism>
<comment type="caution">
    <text evidence="1">The sequence shown here is derived from an EMBL/GenBank/DDBJ whole genome shotgun (WGS) entry which is preliminary data.</text>
</comment>
<sequence length="235" mass="25146">MSEMQAKDFKTIAELREAFPSAFLANGSVDFSGQSGIRTLPRDMTVDGQLFLDDCSNLVETPDGLIVKEGVSLTDCPALKKIGDANIHGMLRVVFCPRLHEVSNTLKANSLWIALCGNLASIPDTVQVARSVSITVCHALTAIPWHHVNGHLRLMGCTGLQTLPSPMTVDGELDVSDTRGLELGDDVSASEIIARKCEGLTVSPRLLDRMGEHIDLRGSQITISEPGGTEPGPAC</sequence>
<dbReference type="EMBL" id="BAPF01000050">
    <property type="protein sequence ID" value="GBQ84844.1"/>
    <property type="molecule type" value="Genomic_DNA"/>
</dbReference>
<protein>
    <submittedName>
        <fullName evidence="1">Uncharacterized protein</fullName>
    </submittedName>
</protein>
<name>A0ABQ0PYM6_9PROT</name>
<keyword evidence="2" id="KW-1185">Reference proteome</keyword>
<accession>A0ABQ0PYM6</accession>
<gene>
    <name evidence="1" type="ORF">AA14337_2929</name>
</gene>
<evidence type="ECO:0000313" key="1">
    <source>
        <dbReference type="EMBL" id="GBQ84844.1"/>
    </source>
</evidence>
<proteinExistence type="predicted"/>
<evidence type="ECO:0000313" key="2">
    <source>
        <dbReference type="Proteomes" id="UP001065047"/>
    </source>
</evidence>